<proteinExistence type="predicted"/>
<dbReference type="PROSITE" id="PS50013">
    <property type="entry name" value="CHROMO_2"/>
    <property type="match status" value="1"/>
</dbReference>
<evidence type="ECO:0000259" key="2">
    <source>
        <dbReference type="PROSITE" id="PS50013"/>
    </source>
</evidence>
<name>A0AA38YRN5_VITRO</name>
<dbReference type="EMBL" id="JARBHA010000018">
    <property type="protein sequence ID" value="KAJ9675254.1"/>
    <property type="molecule type" value="Genomic_DNA"/>
</dbReference>
<dbReference type="Proteomes" id="UP001168098">
    <property type="component" value="Unassembled WGS sequence"/>
</dbReference>
<feature type="domain" description="Chromo" evidence="2">
    <location>
        <begin position="483"/>
        <end position="546"/>
    </location>
</feature>
<sequence length="546" mass="62456">MSGSNMDETSEQTRGRETEPTARGRGRKDKSRDAISNMEARLAKVELAMADTREGVDLIEQGMEKGLEDLREQIQDLREGMLSSQVQPVSHEEFRSFQDKVMSMFASVESRMEALAARMEARDQEIRQELAIYKAAVSAQVMATQGASRVEVPKPQGFSGKRDAKELDNFLWHMERYFEAIALIDEAAKVRTATLYLTDTATLWWRRRFADMEKGICTIETWEDFKREIKRQFYPEDVAYLARKNMRRLKHTGSIRDYVKEFSSLMLEIPNMTEEELLFNFMDNLQGWAEQELRRRGVQDLATAMAIAESLMDYKRGDSSKDESLEDSHTIGGGDEASRDHYAPRMGSGKTPNVREGKGKAERKEFTPKIKCFLCDGPHWARDCPKRKVLSAMIEEIEQEDEAHMGSMQLLGALQFNPKPSTPKTSLLSGVQVKEVKGERAEVARTHMEAVTKGKVNSMGKRKQHSKHQKCTGLHPSEASREKEVKNILAERVTRRQGVPPVIEYLVRWKGLPKGQASWEHADALRRFWKHIERFQKEATTRTSTA</sequence>
<feature type="compositionally biased region" description="Basic and acidic residues" evidence="1">
    <location>
        <begin position="316"/>
        <end position="329"/>
    </location>
</feature>
<dbReference type="InterPro" id="IPR016197">
    <property type="entry name" value="Chromo-like_dom_sf"/>
</dbReference>
<dbReference type="InterPro" id="IPR045358">
    <property type="entry name" value="Ty3_capsid"/>
</dbReference>
<dbReference type="AlphaFoldDB" id="A0AA38YRN5"/>
<evidence type="ECO:0000313" key="3">
    <source>
        <dbReference type="EMBL" id="KAJ9675254.1"/>
    </source>
</evidence>
<feature type="compositionally biased region" description="Basic residues" evidence="1">
    <location>
        <begin position="460"/>
        <end position="470"/>
    </location>
</feature>
<dbReference type="Pfam" id="PF00385">
    <property type="entry name" value="Chromo"/>
    <property type="match status" value="1"/>
</dbReference>
<organism evidence="3 4">
    <name type="scientific">Vitis rotundifolia</name>
    <name type="common">Muscadine grape</name>
    <dbReference type="NCBI Taxonomy" id="103349"/>
    <lineage>
        <taxon>Eukaryota</taxon>
        <taxon>Viridiplantae</taxon>
        <taxon>Streptophyta</taxon>
        <taxon>Embryophyta</taxon>
        <taxon>Tracheophyta</taxon>
        <taxon>Spermatophyta</taxon>
        <taxon>Magnoliopsida</taxon>
        <taxon>eudicotyledons</taxon>
        <taxon>Gunneridae</taxon>
        <taxon>Pentapetalae</taxon>
        <taxon>rosids</taxon>
        <taxon>Vitales</taxon>
        <taxon>Vitaceae</taxon>
        <taxon>Viteae</taxon>
        <taxon>Vitis</taxon>
    </lineage>
</organism>
<keyword evidence="4" id="KW-1185">Reference proteome</keyword>
<dbReference type="SUPFAM" id="SSF54160">
    <property type="entry name" value="Chromo domain-like"/>
    <property type="match status" value="1"/>
</dbReference>
<gene>
    <name evidence="3" type="ORF">PVL29_024276</name>
</gene>
<comment type="caution">
    <text evidence="3">The sequence shown here is derived from an EMBL/GenBank/DDBJ whole genome shotgun (WGS) entry which is preliminary data.</text>
</comment>
<dbReference type="SMART" id="SM00298">
    <property type="entry name" value="CHROMO"/>
    <property type="match status" value="1"/>
</dbReference>
<feature type="compositionally biased region" description="Basic and acidic residues" evidence="1">
    <location>
        <begin position="353"/>
        <end position="362"/>
    </location>
</feature>
<accession>A0AA38YRN5</accession>
<feature type="region of interest" description="Disordered" evidence="1">
    <location>
        <begin position="1"/>
        <end position="35"/>
    </location>
</feature>
<feature type="region of interest" description="Disordered" evidence="1">
    <location>
        <begin position="316"/>
        <end position="362"/>
    </location>
</feature>
<dbReference type="InterPro" id="IPR000953">
    <property type="entry name" value="Chromo/chromo_shadow_dom"/>
</dbReference>
<reference evidence="3 4" key="1">
    <citation type="journal article" date="2023" name="BMC Biotechnol.">
        <title>Vitis rotundifolia cv Carlos genome sequencing.</title>
        <authorList>
            <person name="Huff M."/>
            <person name="Hulse-Kemp A."/>
            <person name="Scheffler B."/>
            <person name="Youngblood R."/>
            <person name="Simpson S."/>
            <person name="Babiker E."/>
            <person name="Staton M."/>
        </authorList>
    </citation>
    <scope>NUCLEOTIDE SEQUENCE [LARGE SCALE GENOMIC DNA]</scope>
    <source>
        <tissue evidence="3">Leaf</tissue>
    </source>
</reference>
<dbReference type="Pfam" id="PF19259">
    <property type="entry name" value="Ty3_capsid"/>
    <property type="match status" value="1"/>
</dbReference>
<feature type="compositionally biased region" description="Basic and acidic residues" evidence="1">
    <location>
        <begin position="11"/>
        <end position="22"/>
    </location>
</feature>
<feature type="region of interest" description="Disordered" evidence="1">
    <location>
        <begin position="456"/>
        <end position="483"/>
    </location>
</feature>
<evidence type="ECO:0000256" key="1">
    <source>
        <dbReference type="SAM" id="MobiDB-lite"/>
    </source>
</evidence>
<protein>
    <recommendedName>
        <fullName evidence="2">Chromo domain-containing protein</fullName>
    </recommendedName>
</protein>
<evidence type="ECO:0000313" key="4">
    <source>
        <dbReference type="Proteomes" id="UP001168098"/>
    </source>
</evidence>
<dbReference type="Gene3D" id="2.40.50.40">
    <property type="match status" value="1"/>
</dbReference>
<dbReference type="InterPro" id="IPR023780">
    <property type="entry name" value="Chromo_domain"/>
</dbReference>